<dbReference type="EMBL" id="JAWNFU010000004">
    <property type="protein sequence ID" value="MDY5153935.1"/>
    <property type="molecule type" value="Genomic_DNA"/>
</dbReference>
<dbReference type="GO" id="GO:0015818">
    <property type="term" value="P:isoleucine transport"/>
    <property type="evidence" value="ECO:0007669"/>
    <property type="project" value="TreeGrafter"/>
</dbReference>
<protein>
    <submittedName>
        <fullName evidence="12">Branched-chain amino acid transport system II carrier protein</fullName>
    </submittedName>
    <submittedName>
        <fullName evidence="11">Branched-chain amino acid:cation transporter, LIVCS family</fullName>
    </submittedName>
</protein>
<reference evidence="11" key="2">
    <citation type="submission" date="2016-10" db="EMBL/GenBank/DDBJ databases">
        <authorList>
            <person name="Varghese N."/>
            <person name="Submissions S."/>
        </authorList>
    </citation>
    <scope>NUCLEOTIDE SEQUENCE</scope>
    <source>
        <strain evidence="11">DSM 20639</strain>
    </source>
</reference>
<feature type="transmembrane region" description="Helical" evidence="9">
    <location>
        <begin position="331"/>
        <end position="354"/>
    </location>
</feature>
<keyword evidence="8 9" id="KW-0472">Membrane</keyword>
<dbReference type="InterPro" id="IPR004685">
    <property type="entry name" value="Brnchd-chn_aa_trnsp_Livcs"/>
</dbReference>
<name>A0A0K9EVR3_9ACTO</name>
<feature type="transmembrane region" description="Helical" evidence="9">
    <location>
        <begin position="427"/>
        <end position="446"/>
    </location>
</feature>
<dbReference type="GO" id="GO:0015190">
    <property type="term" value="F:L-leucine transmembrane transporter activity"/>
    <property type="evidence" value="ECO:0007669"/>
    <property type="project" value="TreeGrafter"/>
</dbReference>
<dbReference type="GO" id="GO:0005304">
    <property type="term" value="F:L-valine transmembrane transporter activity"/>
    <property type="evidence" value="ECO:0007669"/>
    <property type="project" value="TreeGrafter"/>
</dbReference>
<feature type="transmembrane region" description="Helical" evidence="9">
    <location>
        <begin position="94"/>
        <end position="111"/>
    </location>
</feature>
<feature type="transmembrane region" description="Helical" evidence="9">
    <location>
        <begin position="390"/>
        <end position="407"/>
    </location>
</feature>
<evidence type="ECO:0000256" key="7">
    <source>
        <dbReference type="ARBA" id="ARBA00022989"/>
    </source>
</evidence>
<evidence type="ECO:0000313" key="10">
    <source>
        <dbReference type="EMBL" id="MDY5153935.1"/>
    </source>
</evidence>
<feature type="transmembrane region" description="Helical" evidence="9">
    <location>
        <begin position="51"/>
        <end position="73"/>
    </location>
</feature>
<feature type="transmembrane region" description="Helical" evidence="9">
    <location>
        <begin position="294"/>
        <end position="319"/>
    </location>
</feature>
<gene>
    <name evidence="12" type="primary">brnQ</name>
    <name evidence="12" type="ORF">NCTC10327_01438</name>
    <name evidence="10" type="ORF">R6G71_07765</name>
    <name evidence="11" type="ORF">SAMN05421878_101110</name>
</gene>
<keyword evidence="7 9" id="KW-1133">Transmembrane helix</keyword>
<evidence type="ECO:0000256" key="2">
    <source>
        <dbReference type="ARBA" id="ARBA00008540"/>
    </source>
</evidence>
<dbReference type="PANTHER" id="PTHR30588">
    <property type="entry name" value="BRANCHED-CHAIN AMINO ACID TRANSPORT SYSTEM 2 CARRIER PROTEIN"/>
    <property type="match status" value="1"/>
</dbReference>
<evidence type="ECO:0000256" key="4">
    <source>
        <dbReference type="ARBA" id="ARBA00022475"/>
    </source>
</evidence>
<evidence type="ECO:0000256" key="1">
    <source>
        <dbReference type="ARBA" id="ARBA00004651"/>
    </source>
</evidence>
<dbReference type="Pfam" id="PF05525">
    <property type="entry name" value="Branch_AA_trans"/>
    <property type="match status" value="1"/>
</dbReference>
<evidence type="ECO:0000313" key="12">
    <source>
        <dbReference type="EMBL" id="VDG76803.1"/>
    </source>
</evidence>
<dbReference type="STRING" id="1657.ACU20_00210"/>
<evidence type="ECO:0000256" key="9">
    <source>
        <dbReference type="SAM" id="Phobius"/>
    </source>
</evidence>
<keyword evidence="6" id="KW-0029">Amino-acid transport</keyword>
<comment type="subcellular location">
    <subcellularLocation>
        <location evidence="1">Cell membrane</location>
        <topology evidence="1">Multi-pass membrane protein</topology>
    </subcellularLocation>
</comment>
<dbReference type="EMBL" id="UYIO01000001">
    <property type="protein sequence ID" value="VDG76803.1"/>
    <property type="molecule type" value="Genomic_DNA"/>
</dbReference>
<feature type="transmembrane region" description="Helical" evidence="9">
    <location>
        <begin position="131"/>
        <end position="152"/>
    </location>
</feature>
<evidence type="ECO:0000256" key="6">
    <source>
        <dbReference type="ARBA" id="ARBA00022970"/>
    </source>
</evidence>
<reference evidence="10" key="4">
    <citation type="submission" date="2023-10" db="EMBL/GenBank/DDBJ databases">
        <title>Whole Genome based description of the genera Actinobaculum and Actinotignum reveals a complex phylogenetic relationship within the species included in the genus Actinotignum.</title>
        <authorList>
            <person name="Jensen C.S."/>
            <person name="Dargis R."/>
            <person name="Kemp M."/>
            <person name="Christensen J.J."/>
        </authorList>
    </citation>
    <scope>NUCLEOTIDE SEQUENCE</scope>
    <source>
        <strain evidence="10">Actinobaculum_suis_CCUG19206T</strain>
    </source>
</reference>
<feature type="transmembrane region" description="Helical" evidence="9">
    <location>
        <begin position="20"/>
        <end position="39"/>
    </location>
</feature>
<dbReference type="EMBL" id="FNAU01000001">
    <property type="protein sequence ID" value="SDE01678.1"/>
    <property type="molecule type" value="Genomic_DNA"/>
</dbReference>
<reference evidence="12 14" key="3">
    <citation type="submission" date="2018-11" db="EMBL/GenBank/DDBJ databases">
        <authorList>
            <consortium name="Pathogen Informatics"/>
        </authorList>
    </citation>
    <scope>NUCLEOTIDE SEQUENCE [LARGE SCALE GENOMIC DNA]</scope>
    <source>
        <strain evidence="12 14">NCTC10327</strain>
    </source>
</reference>
<evidence type="ECO:0000256" key="5">
    <source>
        <dbReference type="ARBA" id="ARBA00022692"/>
    </source>
</evidence>
<feature type="transmembrane region" description="Helical" evidence="9">
    <location>
        <begin position="205"/>
        <end position="225"/>
    </location>
</feature>
<dbReference type="GO" id="GO:0005886">
    <property type="term" value="C:plasma membrane"/>
    <property type="evidence" value="ECO:0007669"/>
    <property type="project" value="UniProtKB-SubCell"/>
</dbReference>
<evidence type="ECO:0000313" key="11">
    <source>
        <dbReference type="EMBL" id="SDE01678.1"/>
    </source>
</evidence>
<keyword evidence="5 9" id="KW-0812">Transmembrane</keyword>
<feature type="transmembrane region" description="Helical" evidence="9">
    <location>
        <begin position="164"/>
        <end position="185"/>
    </location>
</feature>
<evidence type="ECO:0000256" key="3">
    <source>
        <dbReference type="ARBA" id="ARBA00022448"/>
    </source>
</evidence>
<evidence type="ECO:0000313" key="14">
    <source>
        <dbReference type="Proteomes" id="UP000269974"/>
    </source>
</evidence>
<feature type="transmembrane region" description="Helical" evidence="9">
    <location>
        <begin position="245"/>
        <end position="264"/>
    </location>
</feature>
<dbReference type="RefSeq" id="WP_049618745.1">
    <property type="nucleotide sequence ID" value="NZ_FNAU01000001.1"/>
</dbReference>
<keyword evidence="4" id="KW-1003">Cell membrane</keyword>
<dbReference type="GO" id="GO:0015188">
    <property type="term" value="F:L-isoleucine transmembrane transporter activity"/>
    <property type="evidence" value="ECO:0007669"/>
    <property type="project" value="TreeGrafter"/>
</dbReference>
<evidence type="ECO:0000313" key="13">
    <source>
        <dbReference type="Proteomes" id="UP000182744"/>
    </source>
</evidence>
<dbReference type="NCBIfam" id="TIGR00796">
    <property type="entry name" value="livcs"/>
    <property type="match status" value="1"/>
</dbReference>
<keyword evidence="13" id="KW-1185">Reference proteome</keyword>
<evidence type="ECO:0000256" key="8">
    <source>
        <dbReference type="ARBA" id="ARBA00023136"/>
    </source>
</evidence>
<feature type="transmembrane region" description="Helical" evidence="9">
    <location>
        <begin position="360"/>
        <end position="378"/>
    </location>
</feature>
<dbReference type="PATRIC" id="fig|1657.3.peg.746"/>
<proteinExistence type="inferred from homology"/>
<comment type="similarity">
    <text evidence="2">Belongs to the branched chain amino acid transporter family.</text>
</comment>
<dbReference type="Proteomes" id="UP000269974">
    <property type="component" value="Unassembled WGS sequence"/>
</dbReference>
<dbReference type="Proteomes" id="UP000182744">
    <property type="component" value="Unassembled WGS sequence"/>
</dbReference>
<accession>A0A0K9EVR3</accession>
<dbReference type="OrthoDB" id="9783920at2"/>
<dbReference type="PANTHER" id="PTHR30588:SF7">
    <property type="entry name" value="BRANCHED-CHAIN AMINO ACID CARRIER PROTEIN SAOUHSC_01411-RELATED"/>
    <property type="match status" value="1"/>
</dbReference>
<dbReference type="GO" id="GO:0015820">
    <property type="term" value="P:L-leucine transport"/>
    <property type="evidence" value="ECO:0007669"/>
    <property type="project" value="TreeGrafter"/>
</dbReference>
<reference evidence="13" key="1">
    <citation type="submission" date="2016-10" db="EMBL/GenBank/DDBJ databases">
        <authorList>
            <person name="Varghese N."/>
        </authorList>
    </citation>
    <scope>NUCLEOTIDE SEQUENCE [LARGE SCALE GENOMIC DNA]</scope>
    <source>
        <strain evidence="13">DSM 20639</strain>
    </source>
</reference>
<dbReference type="AlphaFoldDB" id="A0A0K9EVR3"/>
<dbReference type="Proteomes" id="UP001273799">
    <property type="component" value="Unassembled WGS sequence"/>
</dbReference>
<sequence>MQVSASSRATSNANSRARAITVAGLALFAMFFGAGNLIFPVMLGTEAGTNVFPALAGFLGTGVLLPVLAIIAASSSKDGTPREVAERIGKIPGTVLLFAMFLTTGMFYAVPRVSAVSYEMAIAPLVPGADSGGGIGLAIYSFVFFTVVYLLVSRPSRVVERVGGYLTPALLILMAILVITVVIKLPPAGNPPAPKYVDSPVSTGLLQGYFTMDAIAGFVFGLIIVTNLRNTGFATQRSSFRATSAASLVAGVFLAVVYIGLAMIGTRVAGDGYANGAEALSGVAQQFYGTGGQVLFGAIAILACLTTATGLLTSSTAFFRSYFPSISYNTMLVGQLLIAFGFSNMGLEAILNLIEPVNQLVYPVVITLVVTTLVDILIPGRLYWTYRISAWVAAFVSLFEALWATKLEIFAGLRPLLDAMPLGTNHLPFAVPAVIAFVCGFAIDIAQGRLRHALAQPNLSGNTGGTAK</sequence>
<organism evidence="12 14">
    <name type="scientific">Actinobaculum suis</name>
    <dbReference type="NCBI Taxonomy" id="1657"/>
    <lineage>
        <taxon>Bacteria</taxon>
        <taxon>Bacillati</taxon>
        <taxon>Actinomycetota</taxon>
        <taxon>Actinomycetes</taxon>
        <taxon>Actinomycetales</taxon>
        <taxon>Actinomycetaceae</taxon>
        <taxon>Actinobaculum</taxon>
    </lineage>
</organism>
<keyword evidence="3" id="KW-0813">Transport</keyword>